<dbReference type="Gene3D" id="1.10.510.10">
    <property type="entry name" value="Transferase(Phosphotransferase) domain 1"/>
    <property type="match status" value="1"/>
</dbReference>
<protein>
    <recommendedName>
        <fullName evidence="1">Protein kinase domain-containing protein</fullName>
    </recommendedName>
</protein>
<dbReference type="SUPFAM" id="SSF56112">
    <property type="entry name" value="Protein kinase-like (PK-like)"/>
    <property type="match status" value="1"/>
</dbReference>
<dbReference type="Pfam" id="PF00069">
    <property type="entry name" value="Pkinase"/>
    <property type="match status" value="1"/>
</dbReference>
<organism evidence="2 3">
    <name type="scientific">Marasmius crinis-equi</name>
    <dbReference type="NCBI Taxonomy" id="585013"/>
    <lineage>
        <taxon>Eukaryota</taxon>
        <taxon>Fungi</taxon>
        <taxon>Dikarya</taxon>
        <taxon>Basidiomycota</taxon>
        <taxon>Agaricomycotina</taxon>
        <taxon>Agaricomycetes</taxon>
        <taxon>Agaricomycetidae</taxon>
        <taxon>Agaricales</taxon>
        <taxon>Marasmiineae</taxon>
        <taxon>Marasmiaceae</taxon>
        <taxon>Marasmius</taxon>
    </lineage>
</organism>
<evidence type="ECO:0000259" key="1">
    <source>
        <dbReference type="PROSITE" id="PS50011"/>
    </source>
</evidence>
<evidence type="ECO:0000313" key="2">
    <source>
        <dbReference type="EMBL" id="KAL0563072.1"/>
    </source>
</evidence>
<dbReference type="PROSITE" id="PS50011">
    <property type="entry name" value="PROTEIN_KINASE_DOM"/>
    <property type="match status" value="1"/>
</dbReference>
<dbReference type="PROSITE" id="PS00109">
    <property type="entry name" value="PROTEIN_KINASE_TYR"/>
    <property type="match status" value="1"/>
</dbReference>
<comment type="caution">
    <text evidence="2">The sequence shown here is derived from an EMBL/GenBank/DDBJ whole genome shotgun (WGS) entry which is preliminary data.</text>
</comment>
<sequence>MGGEAARLTYIDTGAMIPCSYGFFKIRVSNRGEDRSKDLEELVIVHIMEHINAVMASELEFKKILSDTSVALLLECLRKMHNHGMVHEDLSPDNILIQHPLNYPRIVFIDFGMATTYKEKERREKEFKEGRLRDKD</sequence>
<name>A0ABR3EJK9_9AGAR</name>
<keyword evidence="3" id="KW-1185">Reference proteome</keyword>
<dbReference type="EMBL" id="JBAHYK010003982">
    <property type="protein sequence ID" value="KAL0563072.1"/>
    <property type="molecule type" value="Genomic_DNA"/>
</dbReference>
<feature type="domain" description="Protein kinase" evidence="1">
    <location>
        <begin position="1"/>
        <end position="136"/>
    </location>
</feature>
<dbReference type="Proteomes" id="UP001465976">
    <property type="component" value="Unassembled WGS sequence"/>
</dbReference>
<dbReference type="InterPro" id="IPR000719">
    <property type="entry name" value="Prot_kinase_dom"/>
</dbReference>
<dbReference type="InterPro" id="IPR011009">
    <property type="entry name" value="Kinase-like_dom_sf"/>
</dbReference>
<reference evidence="2 3" key="1">
    <citation type="submission" date="2024-02" db="EMBL/GenBank/DDBJ databases">
        <title>A draft genome for the cacao thread blight pathogen Marasmius crinis-equi.</title>
        <authorList>
            <person name="Cohen S.P."/>
            <person name="Baruah I.K."/>
            <person name="Amoako-Attah I."/>
            <person name="Bukari Y."/>
            <person name="Meinhardt L.W."/>
            <person name="Bailey B.A."/>
        </authorList>
    </citation>
    <scope>NUCLEOTIDE SEQUENCE [LARGE SCALE GENOMIC DNA]</scope>
    <source>
        <strain evidence="2 3">GH-76</strain>
    </source>
</reference>
<feature type="non-terminal residue" evidence="2">
    <location>
        <position position="136"/>
    </location>
</feature>
<dbReference type="InterPro" id="IPR008266">
    <property type="entry name" value="Tyr_kinase_AS"/>
</dbReference>
<evidence type="ECO:0000313" key="3">
    <source>
        <dbReference type="Proteomes" id="UP001465976"/>
    </source>
</evidence>
<accession>A0ABR3EJK9</accession>
<proteinExistence type="predicted"/>
<gene>
    <name evidence="2" type="ORF">V5O48_019005</name>
</gene>